<dbReference type="EMBL" id="JACJSI010000072">
    <property type="protein sequence ID" value="MBD2532871.1"/>
    <property type="molecule type" value="Genomic_DNA"/>
</dbReference>
<evidence type="ECO:0000313" key="4">
    <source>
        <dbReference type="EMBL" id="MBD2532871.1"/>
    </source>
</evidence>
<dbReference type="RefSeq" id="WP_190943474.1">
    <property type="nucleotide sequence ID" value="NZ_JACJSI010000072.1"/>
</dbReference>
<keyword evidence="2" id="KW-0812">Transmembrane</keyword>
<feature type="region of interest" description="Disordered" evidence="1">
    <location>
        <begin position="129"/>
        <end position="149"/>
    </location>
</feature>
<sequence length="376" mass="43020">MTTLIAQWKLTLQYEDAGKQQTWQFSQQQPTKNPDTIRIGRDNLRCDIVLQDNTVSSLHVEIFFDQLQNRFFIRNLRGLQNLPVVDGIPLYPDKEFSLYNNSIICLGKQKLKVTDISISGVSNLDATNLDYSPKPDKEGSSGKGTNNKNKFWKEPTGIATIITSVFTLGGVIITSVFAFSGVMISQYTEGEKIKFEQHKTQYQVQAEQNKLAQELLSKKQERAEERFYKHKAEILKMEKEKENTSKQIALTNSCNKTINIAVNLTALNDIEQTRGWNVISPGETIKNSYFIRSGTIFLYAETTDKKYEWKGKHLRQKYTIESPFDYIADDLTILISGDQERKSKNFQMKEFYGVNFNQSGVTTKRFSCNGDSLELS</sequence>
<keyword evidence="2" id="KW-0472">Membrane</keyword>
<dbReference type="Gene3D" id="2.60.200.20">
    <property type="match status" value="1"/>
</dbReference>
<dbReference type="SUPFAM" id="SSF49879">
    <property type="entry name" value="SMAD/FHA domain"/>
    <property type="match status" value="1"/>
</dbReference>
<name>A0ABR8DVG4_9NOSO</name>
<feature type="domain" description="FHA" evidence="3">
    <location>
        <begin position="37"/>
        <end position="90"/>
    </location>
</feature>
<dbReference type="PROSITE" id="PS50006">
    <property type="entry name" value="FHA_DOMAIN"/>
    <property type="match status" value="1"/>
</dbReference>
<protein>
    <submittedName>
        <fullName evidence="4">FHA domain-containing protein</fullName>
    </submittedName>
</protein>
<dbReference type="InterPro" id="IPR000253">
    <property type="entry name" value="FHA_dom"/>
</dbReference>
<proteinExistence type="predicted"/>
<dbReference type="Pfam" id="PF00498">
    <property type="entry name" value="FHA"/>
    <property type="match status" value="1"/>
</dbReference>
<evidence type="ECO:0000259" key="3">
    <source>
        <dbReference type="PROSITE" id="PS50006"/>
    </source>
</evidence>
<evidence type="ECO:0000313" key="5">
    <source>
        <dbReference type="Proteomes" id="UP000623440"/>
    </source>
</evidence>
<dbReference type="CDD" id="cd00060">
    <property type="entry name" value="FHA"/>
    <property type="match status" value="1"/>
</dbReference>
<evidence type="ECO:0000256" key="1">
    <source>
        <dbReference type="SAM" id="MobiDB-lite"/>
    </source>
</evidence>
<accession>A0ABR8DVG4</accession>
<keyword evidence="5" id="KW-1185">Reference proteome</keyword>
<dbReference type="InterPro" id="IPR008984">
    <property type="entry name" value="SMAD_FHA_dom_sf"/>
</dbReference>
<feature type="transmembrane region" description="Helical" evidence="2">
    <location>
        <begin position="158"/>
        <end position="184"/>
    </location>
</feature>
<gene>
    <name evidence="4" type="ORF">H6G97_26105</name>
</gene>
<evidence type="ECO:0000256" key="2">
    <source>
        <dbReference type="SAM" id="Phobius"/>
    </source>
</evidence>
<keyword evidence="2" id="KW-1133">Transmembrane helix</keyword>
<dbReference type="Proteomes" id="UP000623440">
    <property type="component" value="Unassembled WGS sequence"/>
</dbReference>
<comment type="caution">
    <text evidence="4">The sequence shown here is derived from an EMBL/GenBank/DDBJ whole genome shotgun (WGS) entry which is preliminary data.</text>
</comment>
<organism evidence="4 5">
    <name type="scientific">Nostoc flagelliforme FACHB-838</name>
    <dbReference type="NCBI Taxonomy" id="2692904"/>
    <lineage>
        <taxon>Bacteria</taxon>
        <taxon>Bacillati</taxon>
        <taxon>Cyanobacteriota</taxon>
        <taxon>Cyanophyceae</taxon>
        <taxon>Nostocales</taxon>
        <taxon>Nostocaceae</taxon>
        <taxon>Nostoc</taxon>
    </lineage>
</organism>
<reference evidence="4 5" key="1">
    <citation type="journal article" date="2020" name="ISME J.">
        <title>Comparative genomics reveals insights into cyanobacterial evolution and habitat adaptation.</title>
        <authorList>
            <person name="Chen M.Y."/>
            <person name="Teng W.K."/>
            <person name="Zhao L."/>
            <person name="Hu C.X."/>
            <person name="Zhou Y.K."/>
            <person name="Han B.P."/>
            <person name="Song L.R."/>
            <person name="Shu W.S."/>
        </authorList>
    </citation>
    <scope>NUCLEOTIDE SEQUENCE [LARGE SCALE GENOMIC DNA]</scope>
    <source>
        <strain evidence="4 5">FACHB-838</strain>
    </source>
</reference>